<evidence type="ECO:0000313" key="3">
    <source>
        <dbReference type="EMBL" id="TFY59236.1"/>
    </source>
</evidence>
<reference evidence="3 4" key="1">
    <citation type="submission" date="2019-01" db="EMBL/GenBank/DDBJ databases">
        <title>Genome sequencing of the rare red list fungi Fomitopsis rosea.</title>
        <authorList>
            <person name="Buettner E."/>
            <person name="Kellner H."/>
        </authorList>
    </citation>
    <scope>NUCLEOTIDE SEQUENCE [LARGE SCALE GENOMIC DNA]</scope>
    <source>
        <strain evidence="3 4">DSM 105464</strain>
    </source>
</reference>
<evidence type="ECO:0000259" key="1">
    <source>
        <dbReference type="Pfam" id="PF03171"/>
    </source>
</evidence>
<feature type="domain" description="Isopenicillin N synthase-like Fe(2+) 2OG dioxygenase" evidence="1">
    <location>
        <begin position="233"/>
        <end position="309"/>
    </location>
</feature>
<dbReference type="SUPFAM" id="SSF51197">
    <property type="entry name" value="Clavaminate synthase-like"/>
    <property type="match status" value="1"/>
</dbReference>
<dbReference type="PRINTS" id="PR00682">
    <property type="entry name" value="IPNSYNTHASE"/>
</dbReference>
<accession>A0A4Y9Y9J0</accession>
<dbReference type="EMBL" id="SEKV01000313">
    <property type="protein sequence ID" value="TFY59236.1"/>
    <property type="molecule type" value="Genomic_DNA"/>
</dbReference>
<evidence type="ECO:0000259" key="2">
    <source>
        <dbReference type="Pfam" id="PF14226"/>
    </source>
</evidence>
<dbReference type="Pfam" id="PF14226">
    <property type="entry name" value="DIOX_N"/>
    <property type="match status" value="1"/>
</dbReference>
<dbReference type="InterPro" id="IPR026992">
    <property type="entry name" value="DIOX_N"/>
</dbReference>
<dbReference type="Pfam" id="PF03171">
    <property type="entry name" value="2OG-FeII_Oxy"/>
    <property type="match status" value="1"/>
</dbReference>
<dbReference type="PANTHER" id="PTHR47990">
    <property type="entry name" value="2-OXOGLUTARATE (2OG) AND FE(II)-DEPENDENT OXYGENASE SUPERFAMILY PROTEIN-RELATED"/>
    <property type="match status" value="1"/>
</dbReference>
<dbReference type="STRING" id="34475.A0A4Y9Y9J0"/>
<dbReference type="InterPro" id="IPR050231">
    <property type="entry name" value="Iron_ascorbate_oxido_reductase"/>
</dbReference>
<evidence type="ECO:0008006" key="5">
    <source>
        <dbReference type="Google" id="ProtNLM"/>
    </source>
</evidence>
<dbReference type="InterPro" id="IPR027443">
    <property type="entry name" value="IPNS-like_sf"/>
</dbReference>
<proteinExistence type="predicted"/>
<feature type="domain" description="Non-haem dioxygenase N-terminal" evidence="2">
    <location>
        <begin position="29"/>
        <end position="133"/>
    </location>
</feature>
<protein>
    <recommendedName>
        <fullName evidence="5">Clavaminate synthase-like protein</fullName>
    </recommendedName>
</protein>
<evidence type="ECO:0000313" key="4">
    <source>
        <dbReference type="Proteomes" id="UP000298390"/>
    </source>
</evidence>
<dbReference type="InterPro" id="IPR044861">
    <property type="entry name" value="IPNS-like_FE2OG_OXY"/>
</dbReference>
<name>A0A4Y9Y9J0_9APHY</name>
<dbReference type="AlphaFoldDB" id="A0A4Y9Y9J0"/>
<organism evidence="3 4">
    <name type="scientific">Rhodofomes roseus</name>
    <dbReference type="NCBI Taxonomy" id="34475"/>
    <lineage>
        <taxon>Eukaryota</taxon>
        <taxon>Fungi</taxon>
        <taxon>Dikarya</taxon>
        <taxon>Basidiomycota</taxon>
        <taxon>Agaricomycotina</taxon>
        <taxon>Agaricomycetes</taxon>
        <taxon>Polyporales</taxon>
        <taxon>Rhodofomes</taxon>
    </lineage>
</organism>
<comment type="caution">
    <text evidence="3">The sequence shown here is derived from an EMBL/GenBank/DDBJ whole genome shotgun (WGS) entry which is preliminary data.</text>
</comment>
<dbReference type="Proteomes" id="UP000298390">
    <property type="component" value="Unassembled WGS sequence"/>
</dbReference>
<gene>
    <name evidence="3" type="ORF">EVJ58_g5907</name>
</gene>
<sequence length="381" mass="43509">MPGTVLPSIPHYVPAPQTNEPLEYANLTVIDLSKADTYEGRVKLAVQLRDAMLAHGFFYVINHGLTQAQNERIFDIADVPFSAVTDEEKKTYAANIKATGSYQGYKLRQYWHIDAGVRDQVEHYNINRDVTKKLHPQALRPLIPEIEAFAKFNHLQVLHPLLRLFALGMELPEDTFVNIHGYDAAGESYVRFMKYYPRSEDEETKTKNVWLKGHTGELYCYAWIFVWPYVVVSDFGSVTILWSQPVASLQILSPDGKWRYIRHIDNALVVNAGDAMDFLSGGFYKGTIHRVIQPPPDQQGYTRLGAFYFVMPNDDTKLIPFAESPVLQRVGIQRRCEDADAPTMEAWRRGRTSAYGQTDLQKKEKGVEEEIINGVVVKHWN</sequence>
<dbReference type="Gene3D" id="2.60.120.330">
    <property type="entry name" value="B-lactam Antibiotic, Isopenicillin N Synthase, Chain"/>
    <property type="match status" value="1"/>
</dbReference>